<evidence type="ECO:0000313" key="1">
    <source>
        <dbReference type="EMBL" id="ABQ18616.1"/>
    </source>
</evidence>
<dbReference type="EMBL" id="CP000626">
    <property type="protein sequence ID" value="ABQ18616.1"/>
    <property type="molecule type" value="Genomic_DNA"/>
</dbReference>
<protein>
    <submittedName>
        <fullName evidence="1">Uncharacterized protein</fullName>
    </submittedName>
</protein>
<dbReference type="Proteomes" id="UP000000249">
    <property type="component" value="Chromosome 2"/>
</dbReference>
<reference evidence="1 2" key="1">
    <citation type="submission" date="2007-03" db="EMBL/GenBank/DDBJ databases">
        <authorList>
            <person name="Heidelberg J."/>
        </authorList>
    </citation>
    <scope>NUCLEOTIDE SEQUENCE [LARGE SCALE GENOMIC DNA]</scope>
    <source>
        <strain evidence="2">ATCC 39541 / Classical Ogawa 395 / O395</strain>
    </source>
</reference>
<proteinExistence type="predicted"/>
<dbReference type="AlphaFoldDB" id="A0A0H3AE33"/>
<dbReference type="KEGG" id="vco:VC0395_0051"/>
<dbReference type="KEGG" id="vcr:VC395_A0082"/>
<name>A0A0H3AE33_VIBC3</name>
<accession>A0A0H3AE33</accession>
<organism evidence="1 2">
    <name type="scientific">Vibrio cholerae serotype O1 (strain ATCC 39541 / Classical Ogawa 395 / O395)</name>
    <dbReference type="NCBI Taxonomy" id="345073"/>
    <lineage>
        <taxon>Bacteria</taxon>
        <taxon>Pseudomonadati</taxon>
        <taxon>Pseudomonadota</taxon>
        <taxon>Gammaproteobacteria</taxon>
        <taxon>Vibrionales</taxon>
        <taxon>Vibrionaceae</taxon>
        <taxon>Vibrio</taxon>
    </lineage>
</organism>
<evidence type="ECO:0000313" key="2">
    <source>
        <dbReference type="Proteomes" id="UP000000249"/>
    </source>
</evidence>
<gene>
    <name evidence="1" type="ordered locus">VC0395_0051</name>
</gene>
<sequence>MQSEPEVSRRNQKLENKKQISLFGCDLYHLNGWFLSYLVTKF</sequence>